<keyword evidence="7" id="KW-0966">Cell projection</keyword>
<reference evidence="7 8" key="1">
    <citation type="journal article" date="2022" name="IScience">
        <title>An ultrasensitive nanofiber-based assay for enzymatic hydrolysis and deep-sea microbial degradation of cellulose.</title>
        <authorList>
            <person name="Tsudome M."/>
            <person name="Tachioka M."/>
            <person name="Miyazaki M."/>
            <person name="Uchimura K."/>
            <person name="Tsuda M."/>
            <person name="Takaki Y."/>
            <person name="Deguchi S."/>
        </authorList>
    </citation>
    <scope>NUCLEOTIDE SEQUENCE [LARGE SCALE GENOMIC DNA]</scope>
    <source>
        <strain evidence="7 8">GE09</strain>
    </source>
</reference>
<keyword evidence="7" id="KW-0282">Flagellum</keyword>
<dbReference type="GO" id="GO:0071973">
    <property type="term" value="P:bacterial-type flagellum-dependent cell motility"/>
    <property type="evidence" value="ECO:0007669"/>
    <property type="project" value="InterPro"/>
</dbReference>
<dbReference type="PANTHER" id="PTHR42792">
    <property type="entry name" value="FLAGELLIN"/>
    <property type="match status" value="1"/>
</dbReference>
<dbReference type="InterPro" id="IPR001492">
    <property type="entry name" value="Flagellin"/>
</dbReference>
<name>A0AAN1WKJ0_9GAMM</name>
<evidence type="ECO:0000256" key="3">
    <source>
        <dbReference type="ARBA" id="ARBA00005709"/>
    </source>
</evidence>
<dbReference type="Gene3D" id="1.20.1330.10">
    <property type="entry name" value="f41 fragment of flagellin, N-terminal domain"/>
    <property type="match status" value="2"/>
</dbReference>
<dbReference type="AlphaFoldDB" id="A0AAN1WKJ0"/>
<sequence length="533" mass="57063">MRISSLQVFNIADKNLARVNKEVIETQEQMSTGKRVLTPADDPVAATKIMQITQELEITAQYQKNIDIAENNLTIEESALSAVNSLLQRTQELALKAANTATLSTDEYAVLSSEVDEQLKELLNLVNTKNANGDYIFGGYRTAGVPFSGDASTGFRYQGDEGQQFIKIANNTTVAATDSGKRAFLDVASERNTVSTYEAKGNLSSPAAKINVGQVVDQAAYDRFYPNDIVITFNSDDAVSPANKNYTVTERGSNRILAENQIYSGGDEIVVQGVSVRISGSPASGTPVQVARFDYGAEAAPVIPTVIAAPGETFTLRVGGKVETFVLSGTFNSNADITAALNNVANGNAEKLQNLGVTANSEGLRQNYGVNMQLGDASGDIAGLLGIADPIAGYTTTDGEVAGVGDRFFIDSSEKQDILTTLARFSEAMKSYDGSQSSRNQLSDQVASTIANLNNAQTSVLDVTASIGARMNTLDSTRSLHFDSELVSRDVLSNIRDLDYAEASTRLSQQTLILQAAQQSFIRVSQLTLFARL</sequence>
<evidence type="ECO:0000259" key="6">
    <source>
        <dbReference type="Pfam" id="PF00669"/>
    </source>
</evidence>
<feature type="domain" description="Flagellin N-terminal" evidence="6">
    <location>
        <begin position="3"/>
        <end position="142"/>
    </location>
</feature>
<organism evidence="7 8">
    <name type="scientific">Marinagarivorans cellulosilyticus</name>
    <dbReference type="NCBI Taxonomy" id="2721545"/>
    <lineage>
        <taxon>Bacteria</taxon>
        <taxon>Pseudomonadati</taxon>
        <taxon>Pseudomonadota</taxon>
        <taxon>Gammaproteobacteria</taxon>
        <taxon>Cellvibrionales</taxon>
        <taxon>Cellvibrionaceae</taxon>
        <taxon>Marinagarivorans</taxon>
    </lineage>
</organism>
<dbReference type="InterPro" id="IPR013384">
    <property type="entry name" value="Flagell_FlgL"/>
</dbReference>
<dbReference type="PANTHER" id="PTHR42792:SF1">
    <property type="entry name" value="FLAGELLAR HOOK-ASSOCIATED PROTEIN 3"/>
    <property type="match status" value="1"/>
</dbReference>
<dbReference type="EMBL" id="AP023086">
    <property type="protein sequence ID" value="BCD99296.1"/>
    <property type="molecule type" value="Genomic_DNA"/>
</dbReference>
<keyword evidence="4" id="KW-0964">Secreted</keyword>
<protein>
    <submittedName>
        <fullName evidence="7">Flagellar hook-associated protein 3 FlgL</fullName>
    </submittedName>
</protein>
<dbReference type="InterPro" id="IPR001029">
    <property type="entry name" value="Flagellin_N"/>
</dbReference>
<evidence type="ECO:0000256" key="5">
    <source>
        <dbReference type="ARBA" id="ARBA00023143"/>
    </source>
</evidence>
<dbReference type="RefSeq" id="WP_236984434.1">
    <property type="nucleotide sequence ID" value="NZ_AP023086.1"/>
</dbReference>
<evidence type="ECO:0000313" key="8">
    <source>
        <dbReference type="Proteomes" id="UP001320119"/>
    </source>
</evidence>
<comment type="similarity">
    <text evidence="3">Belongs to the bacterial flagellin family.</text>
</comment>
<dbReference type="GO" id="GO:0009424">
    <property type="term" value="C:bacterial-type flagellum hook"/>
    <property type="evidence" value="ECO:0007669"/>
    <property type="project" value="InterPro"/>
</dbReference>
<dbReference type="GO" id="GO:0005198">
    <property type="term" value="F:structural molecule activity"/>
    <property type="evidence" value="ECO:0007669"/>
    <property type="project" value="InterPro"/>
</dbReference>
<evidence type="ECO:0000313" key="7">
    <source>
        <dbReference type="EMBL" id="BCD99296.1"/>
    </source>
</evidence>
<dbReference type="NCBIfam" id="TIGR02550">
    <property type="entry name" value="flagell_flgL"/>
    <property type="match status" value="1"/>
</dbReference>
<dbReference type="KEGG" id="marq:MARGE09_P3497"/>
<keyword evidence="7" id="KW-0969">Cilium</keyword>
<keyword evidence="5" id="KW-0975">Bacterial flagellum</keyword>
<proteinExistence type="inferred from homology"/>
<dbReference type="Proteomes" id="UP001320119">
    <property type="component" value="Chromosome"/>
</dbReference>
<keyword evidence="8" id="KW-1185">Reference proteome</keyword>
<evidence type="ECO:0000256" key="2">
    <source>
        <dbReference type="ARBA" id="ARBA00004613"/>
    </source>
</evidence>
<dbReference type="SUPFAM" id="SSF64518">
    <property type="entry name" value="Phase 1 flagellin"/>
    <property type="match status" value="2"/>
</dbReference>
<evidence type="ECO:0000256" key="1">
    <source>
        <dbReference type="ARBA" id="ARBA00004365"/>
    </source>
</evidence>
<comment type="subcellular location">
    <subcellularLocation>
        <location evidence="1">Bacterial flagellum</location>
    </subcellularLocation>
    <subcellularLocation>
        <location evidence="2">Secreted</location>
    </subcellularLocation>
</comment>
<dbReference type="GO" id="GO:0005576">
    <property type="term" value="C:extracellular region"/>
    <property type="evidence" value="ECO:0007669"/>
    <property type="project" value="UniProtKB-SubCell"/>
</dbReference>
<dbReference type="Pfam" id="PF00669">
    <property type="entry name" value="Flagellin_N"/>
    <property type="match status" value="1"/>
</dbReference>
<evidence type="ECO:0000256" key="4">
    <source>
        <dbReference type="ARBA" id="ARBA00022525"/>
    </source>
</evidence>
<accession>A0AAN1WKJ0</accession>
<gene>
    <name evidence="7" type="ORF">MARGE09_P3497</name>
</gene>